<reference evidence="8" key="1">
    <citation type="submission" date="2020-08" db="EMBL/GenBank/DDBJ databases">
        <title>A bifunctional nitrone conjugated secondary metabolite targeting the ribosome.</title>
        <authorList>
            <person name="Limbrick E.M."/>
            <person name="Graf M."/>
            <person name="Derewacz D.K."/>
            <person name="Nguyen F."/>
            <person name="Spraggins J.M."/>
            <person name="Wieland M."/>
            <person name="Ynigez-Gutierrez A.E."/>
            <person name="Reisman B.J."/>
            <person name="Zinshteyn B."/>
            <person name="McCulloch K."/>
            <person name="Iverson T.M."/>
            <person name="Green R."/>
            <person name="Wilson D.N."/>
            <person name="Bachmann B.O."/>
        </authorList>
    </citation>
    <scope>NUCLEOTIDE SEQUENCE</scope>
    <source>
        <strain evidence="8">Africana</strain>
    </source>
</reference>
<sequence>MMRTTLHAGWRLRAIKGPAPDILAERDVPAQVPGSTHLDLMAAGLIPDPYLDRNEAALTWMHRVDWQYTTGFQASAPGVGERVELVFDGIDTVATIELNGVVLGHTANMHRGYRFDVRESLREGGNELTVTLGSALTHAEQMEARLGWRQRAYPHPYNAIRKMACSFGWDWGPDLQTAGIWKPVRLERWDTSRLARVRPLVAVDADGTGRVDVHLELDRASDRDYTAVVTVGDREERVTVSGDAAHVTVLVPGARLWWPVGYGEQPLYELAITLLADGEPVDTDRRRIGFRTVAVDTEPDETGTPFTFVVNGTRVFAKGANWIPDDHLLTRVTPERLARRIDQAVGANMNMLRIWGGGIYETDDFYDACDERGVLVWQDFPFACAFYAEEEPLCGEVEAEARENVTRLVARPSLVLWNGNNENLPAYTDWEGWQEALDGRSWGLGYYTELLPGLVTELDPTRPYAPGSPYSPGDLPPNDALYGTRHEWDVWNVLDYTHYRDQIPRFCAEFGFQGPPTWATLTRWIHDQPLTPTSPAFLLHQKAGDGNGKLDRGLAPHLPVPDDFEQWHWATQLNQARAVAFGVEHFRSWWPRTAGALVWQLNDCWPVTSWAAVDSDERPKPLYYALKHAFAPRLLTVQPREGRATLVAVNDHDEPWTGTILAARQTLAGDILATAELPLDVAPRSVALLDLTDDLLTPVDPRSEILFAAAAGGARVHHQFAEDRDLAYDPTPYTAEVTPVAGGYRVVVRATSYVRDLALLADKVAPDAVVDDMLVSLLAGETHAFTVRTAASLADPSALLHPRVLRSANAAARAEERPDKD</sequence>
<keyword evidence="5" id="KW-0326">Glycosidase</keyword>
<dbReference type="InterPro" id="IPR013783">
    <property type="entry name" value="Ig-like_fold"/>
</dbReference>
<comment type="similarity">
    <text evidence="2">Belongs to the glycosyl hydrolase 2 family.</text>
</comment>
<dbReference type="SUPFAM" id="SSF49785">
    <property type="entry name" value="Galactose-binding domain-like"/>
    <property type="match status" value="1"/>
</dbReference>
<evidence type="ECO:0000256" key="2">
    <source>
        <dbReference type="ARBA" id="ARBA00007401"/>
    </source>
</evidence>
<evidence type="ECO:0000256" key="4">
    <source>
        <dbReference type="ARBA" id="ARBA00022801"/>
    </source>
</evidence>
<dbReference type="SUPFAM" id="SSF51445">
    <property type="entry name" value="(Trans)glycosidases"/>
    <property type="match status" value="1"/>
</dbReference>
<dbReference type="EMBL" id="CP058905">
    <property type="protein sequence ID" value="QLK00529.1"/>
    <property type="molecule type" value="Genomic_DNA"/>
</dbReference>
<proteinExistence type="inferred from homology"/>
<dbReference type="InterPro" id="IPR006102">
    <property type="entry name" value="Ig-like_GH2"/>
</dbReference>
<evidence type="ECO:0000256" key="1">
    <source>
        <dbReference type="ARBA" id="ARBA00000829"/>
    </source>
</evidence>
<evidence type="ECO:0000313" key="8">
    <source>
        <dbReference type="EMBL" id="QLK00529.1"/>
    </source>
</evidence>
<name>A0A7D6CFD8_9ACTN</name>
<evidence type="ECO:0000259" key="7">
    <source>
        <dbReference type="Pfam" id="PF22666"/>
    </source>
</evidence>
<dbReference type="Pfam" id="PF00703">
    <property type="entry name" value="Glyco_hydro_2"/>
    <property type="match status" value="1"/>
</dbReference>
<dbReference type="Gene3D" id="3.20.20.80">
    <property type="entry name" value="Glycosidases"/>
    <property type="match status" value="1"/>
</dbReference>
<evidence type="ECO:0000256" key="5">
    <source>
        <dbReference type="ARBA" id="ARBA00023295"/>
    </source>
</evidence>
<dbReference type="GO" id="GO:0005975">
    <property type="term" value="P:carbohydrate metabolic process"/>
    <property type="evidence" value="ECO:0007669"/>
    <property type="project" value="InterPro"/>
</dbReference>
<dbReference type="PANTHER" id="PTHR43730">
    <property type="entry name" value="BETA-MANNOSIDASE"/>
    <property type="match status" value="1"/>
</dbReference>
<dbReference type="InterPro" id="IPR050887">
    <property type="entry name" value="Beta-mannosidase_GH2"/>
</dbReference>
<dbReference type="SUPFAM" id="SSF49303">
    <property type="entry name" value="beta-Galactosidase/glucuronidase domain"/>
    <property type="match status" value="1"/>
</dbReference>
<dbReference type="EC" id="3.2.1.25" evidence="3"/>
<gene>
    <name evidence="8" type="ORF">HZU44_11135</name>
</gene>
<evidence type="ECO:0000259" key="6">
    <source>
        <dbReference type="Pfam" id="PF00703"/>
    </source>
</evidence>
<dbReference type="AlphaFoldDB" id="A0A7D6CFD8"/>
<dbReference type="PANTHER" id="PTHR43730:SF1">
    <property type="entry name" value="BETA-MANNOSIDASE"/>
    <property type="match status" value="1"/>
</dbReference>
<organism evidence="8">
    <name type="scientific">Micromonospora carbonacea</name>
    <dbReference type="NCBI Taxonomy" id="47853"/>
    <lineage>
        <taxon>Bacteria</taxon>
        <taxon>Bacillati</taxon>
        <taxon>Actinomycetota</taxon>
        <taxon>Actinomycetes</taxon>
        <taxon>Micromonosporales</taxon>
        <taxon>Micromonosporaceae</taxon>
        <taxon>Micromonospora</taxon>
    </lineage>
</organism>
<accession>A0A7D6CFD8</accession>
<dbReference type="FunFam" id="3.20.20.80:FF:000050">
    <property type="entry name" value="Beta-mannosidase B"/>
    <property type="match status" value="1"/>
</dbReference>
<dbReference type="Gene3D" id="2.60.120.260">
    <property type="entry name" value="Galactose-binding domain-like"/>
    <property type="match status" value="1"/>
</dbReference>
<dbReference type="GO" id="GO:0006516">
    <property type="term" value="P:glycoprotein catabolic process"/>
    <property type="evidence" value="ECO:0007669"/>
    <property type="project" value="TreeGrafter"/>
</dbReference>
<comment type="catalytic activity">
    <reaction evidence="1">
        <text>Hydrolysis of terminal, non-reducing beta-D-mannose residues in beta-D-mannosides.</text>
        <dbReference type="EC" id="3.2.1.25"/>
    </reaction>
</comment>
<feature type="domain" description="Glycoside hydrolase family 2 immunoglobulin-like beta-sandwich" evidence="6">
    <location>
        <begin position="203"/>
        <end position="291"/>
    </location>
</feature>
<dbReference type="InterPro" id="IPR036156">
    <property type="entry name" value="Beta-gal/glucu_dom_sf"/>
</dbReference>
<dbReference type="InterPro" id="IPR054593">
    <property type="entry name" value="Beta-mannosidase-like_N2"/>
</dbReference>
<feature type="domain" description="Beta-mannosidase-like galactose-binding" evidence="7">
    <location>
        <begin position="27"/>
        <end position="182"/>
    </location>
</feature>
<dbReference type="Gene3D" id="2.60.40.10">
    <property type="entry name" value="Immunoglobulins"/>
    <property type="match status" value="1"/>
</dbReference>
<dbReference type="InterPro" id="IPR017853">
    <property type="entry name" value="GH"/>
</dbReference>
<evidence type="ECO:0000256" key="3">
    <source>
        <dbReference type="ARBA" id="ARBA00012754"/>
    </source>
</evidence>
<dbReference type="GO" id="GO:0004567">
    <property type="term" value="F:beta-mannosidase activity"/>
    <property type="evidence" value="ECO:0007669"/>
    <property type="project" value="UniProtKB-EC"/>
</dbReference>
<dbReference type="Pfam" id="PF22666">
    <property type="entry name" value="Glyco_hydro_2_N2"/>
    <property type="match status" value="1"/>
</dbReference>
<keyword evidence="4 8" id="KW-0378">Hydrolase</keyword>
<protein>
    <recommendedName>
        <fullName evidence="3">beta-mannosidase</fullName>
        <ecNumber evidence="3">3.2.1.25</ecNumber>
    </recommendedName>
</protein>
<dbReference type="InterPro" id="IPR008979">
    <property type="entry name" value="Galactose-bd-like_sf"/>
</dbReference>